<dbReference type="EMBL" id="JAVRHY010000001">
    <property type="protein sequence ID" value="MDT0617004.1"/>
    <property type="molecule type" value="Genomic_DNA"/>
</dbReference>
<feature type="domain" description="Metallo-beta-lactamase" evidence="2">
    <location>
        <begin position="91"/>
        <end position="289"/>
    </location>
</feature>
<evidence type="ECO:0000259" key="2">
    <source>
        <dbReference type="Pfam" id="PF12706"/>
    </source>
</evidence>
<evidence type="ECO:0000313" key="3">
    <source>
        <dbReference type="EMBL" id="MDT0617004.1"/>
    </source>
</evidence>
<keyword evidence="4" id="KW-1185">Reference proteome</keyword>
<name>A0ABU3B3H2_9GAMM</name>
<dbReference type="PANTHER" id="PTHR15032:SF36">
    <property type="entry name" value="METALLO-BETA-LACTAMASE DOMAIN-CONTAINING PROTEIN"/>
    <property type="match status" value="1"/>
</dbReference>
<protein>
    <submittedName>
        <fullName evidence="3">MBL fold metallo-hydrolase</fullName>
    </submittedName>
</protein>
<evidence type="ECO:0000256" key="1">
    <source>
        <dbReference type="SAM" id="MobiDB-lite"/>
    </source>
</evidence>
<accession>A0ABU3B3H2</accession>
<feature type="region of interest" description="Disordered" evidence="1">
    <location>
        <begin position="1"/>
        <end position="33"/>
    </location>
</feature>
<comment type="caution">
    <text evidence="3">The sequence shown here is derived from an EMBL/GenBank/DDBJ whole genome shotgun (WGS) entry which is preliminary data.</text>
</comment>
<organism evidence="3 4">
    <name type="scientific">Spectribacter acetivorans</name>
    <dbReference type="NCBI Taxonomy" id="3075603"/>
    <lineage>
        <taxon>Bacteria</taxon>
        <taxon>Pseudomonadati</taxon>
        <taxon>Pseudomonadota</taxon>
        <taxon>Gammaproteobacteria</taxon>
        <taxon>Salinisphaerales</taxon>
        <taxon>Salinisphaeraceae</taxon>
        <taxon>Spectribacter</taxon>
    </lineage>
</organism>
<sequence length="331" mass="36085">MNDTDPSAGRTSAERVGGRFANPPNQHQPGCGPGGLARFLWGRVTDRRVPAPPPGHCLDPAAVAAGRQACAGRDHLTWLGHAAFLLELGGRTLMTDPFLSDVAAPRPLTAPRRFVPPALTVPELPAIDLLLISHAHYDHLDAPTIRALRQRSDPEVVVPLGLDHFFRRRGYSQVRALDWWQTVTCQGLRITAVPAVHFSRRGPFDRNTALWCGYVVETPAGRRLYFVGDTAYAPVFREIGAAFGPIDTVLVPIGAYEPRGVMRQVHVNPEEAAALCRDVGARSAVAMHWGTIVLTDEPPFEPPTRWRAAMADQGFADYAARVPAIGETLLL</sequence>
<dbReference type="RefSeq" id="WP_311656560.1">
    <property type="nucleotide sequence ID" value="NZ_JAVRHY010000001.1"/>
</dbReference>
<dbReference type="InterPro" id="IPR036866">
    <property type="entry name" value="RibonucZ/Hydroxyglut_hydro"/>
</dbReference>
<dbReference type="Gene3D" id="3.60.15.10">
    <property type="entry name" value="Ribonuclease Z/Hydroxyacylglutathione hydrolase-like"/>
    <property type="match status" value="1"/>
</dbReference>
<evidence type="ECO:0000313" key="4">
    <source>
        <dbReference type="Proteomes" id="UP001259982"/>
    </source>
</evidence>
<gene>
    <name evidence="3" type="ORF">RM531_00810</name>
</gene>
<dbReference type="PANTHER" id="PTHR15032">
    <property type="entry name" value="N-ACYL-PHOSPHATIDYLETHANOLAMINE-HYDROLYZING PHOSPHOLIPASE D"/>
    <property type="match status" value="1"/>
</dbReference>
<dbReference type="InterPro" id="IPR001279">
    <property type="entry name" value="Metallo-B-lactamas"/>
</dbReference>
<proteinExistence type="predicted"/>
<dbReference type="SUPFAM" id="SSF56281">
    <property type="entry name" value="Metallo-hydrolase/oxidoreductase"/>
    <property type="match status" value="1"/>
</dbReference>
<reference evidence="3 4" key="1">
    <citation type="submission" date="2023-09" db="EMBL/GenBank/DDBJ databases">
        <authorList>
            <person name="Rey-Velasco X."/>
        </authorList>
    </citation>
    <scope>NUCLEOTIDE SEQUENCE [LARGE SCALE GENOMIC DNA]</scope>
    <source>
        <strain evidence="3 4">P385</strain>
    </source>
</reference>
<dbReference type="Proteomes" id="UP001259982">
    <property type="component" value="Unassembled WGS sequence"/>
</dbReference>
<dbReference type="Pfam" id="PF12706">
    <property type="entry name" value="Lactamase_B_2"/>
    <property type="match status" value="1"/>
</dbReference>